<evidence type="ECO:0000313" key="1">
    <source>
        <dbReference type="EMBL" id="SDG15503.1"/>
    </source>
</evidence>
<dbReference type="STRING" id="218672.SAMN04489759_10532"/>
<proteinExistence type="predicted"/>
<accession>A0A1G7RXF4</accession>
<dbReference type="Proteomes" id="UP000199399">
    <property type="component" value="Unassembled WGS sequence"/>
</dbReference>
<gene>
    <name evidence="1" type="ORF">SAMN04489759_10532</name>
</gene>
<keyword evidence="2" id="KW-1185">Reference proteome</keyword>
<name>A0A1G7RXF4_9RHOB</name>
<protein>
    <submittedName>
        <fullName evidence="1">Uncharacterized protein</fullName>
    </submittedName>
</protein>
<dbReference type="EMBL" id="FNBP01000005">
    <property type="protein sequence ID" value="SDG15503.1"/>
    <property type="molecule type" value="Genomic_DNA"/>
</dbReference>
<evidence type="ECO:0000313" key="2">
    <source>
        <dbReference type="Proteomes" id="UP000199399"/>
    </source>
</evidence>
<dbReference type="AlphaFoldDB" id="A0A1G7RXF4"/>
<reference evidence="2" key="1">
    <citation type="submission" date="2016-10" db="EMBL/GenBank/DDBJ databases">
        <authorList>
            <person name="Varghese N."/>
            <person name="Submissions S."/>
        </authorList>
    </citation>
    <scope>NUCLEOTIDE SEQUENCE [LARGE SCALE GENOMIC DNA]</scope>
    <source>
        <strain evidence="2">DSM 16477</strain>
    </source>
</reference>
<sequence length="34" mass="3520">MMGGNAPTARLGVLTAASIALKNMDKLSALLQVY</sequence>
<organism evidence="1 2">
    <name type="scientific">Sulfitobacter delicatus</name>
    <dbReference type="NCBI Taxonomy" id="218672"/>
    <lineage>
        <taxon>Bacteria</taxon>
        <taxon>Pseudomonadati</taxon>
        <taxon>Pseudomonadota</taxon>
        <taxon>Alphaproteobacteria</taxon>
        <taxon>Rhodobacterales</taxon>
        <taxon>Roseobacteraceae</taxon>
        <taxon>Sulfitobacter</taxon>
    </lineage>
</organism>